<organism evidence="2 3">
    <name type="scientific">Fukomys damarensis</name>
    <name type="common">Damaraland mole rat</name>
    <name type="synonym">Cryptomys damarensis</name>
    <dbReference type="NCBI Taxonomy" id="885580"/>
    <lineage>
        <taxon>Eukaryota</taxon>
        <taxon>Metazoa</taxon>
        <taxon>Chordata</taxon>
        <taxon>Craniata</taxon>
        <taxon>Vertebrata</taxon>
        <taxon>Euteleostomi</taxon>
        <taxon>Mammalia</taxon>
        <taxon>Eutheria</taxon>
        <taxon>Euarchontoglires</taxon>
        <taxon>Glires</taxon>
        <taxon>Rodentia</taxon>
        <taxon>Hystricomorpha</taxon>
        <taxon>Bathyergidae</taxon>
        <taxon>Fukomys</taxon>
    </lineage>
</organism>
<dbReference type="Pfam" id="PF23760">
    <property type="entry name" value="Beta-prop_DCAF12"/>
    <property type="match status" value="1"/>
</dbReference>
<dbReference type="EMBL" id="KN120832">
    <property type="protein sequence ID" value="KFO37452.1"/>
    <property type="molecule type" value="Genomic_DNA"/>
</dbReference>
<feature type="domain" description="DDB1- and CUL4-associated factor 12 beta-propeller" evidence="1">
    <location>
        <begin position="1"/>
        <end position="57"/>
    </location>
</feature>
<sequence length="77" mass="8396">MCNIDGGIGVRSISSYQHIVTMGTGPGCRFFFDIRAQKFLVERHAKVCHSKVLASGNSHTLGGRLLFFSPQDGPEVD</sequence>
<evidence type="ECO:0000313" key="3">
    <source>
        <dbReference type="Proteomes" id="UP000028990"/>
    </source>
</evidence>
<name>A0A091E279_FUKDA</name>
<dbReference type="AlphaFoldDB" id="A0A091E279"/>
<dbReference type="InterPro" id="IPR056151">
    <property type="entry name" value="Beta-prop_DCAF12"/>
</dbReference>
<gene>
    <name evidence="2" type="ORF">H920_01151</name>
</gene>
<protein>
    <submittedName>
        <fullName evidence="2">DDB1-and CUL4-associated factor 12-like protein 1</fullName>
    </submittedName>
</protein>
<dbReference type="Proteomes" id="UP000028990">
    <property type="component" value="Unassembled WGS sequence"/>
</dbReference>
<proteinExistence type="predicted"/>
<reference evidence="2 3" key="1">
    <citation type="submission" date="2013-11" db="EMBL/GenBank/DDBJ databases">
        <title>The Damaraland mole rat (Fukomys damarensis) genome and evolution of African mole rats.</title>
        <authorList>
            <person name="Gladyshev V.N."/>
            <person name="Fang X."/>
        </authorList>
    </citation>
    <scope>NUCLEOTIDE SEQUENCE [LARGE SCALE GENOMIC DNA]</scope>
    <source>
        <tissue evidence="2">Liver</tissue>
    </source>
</reference>
<accession>A0A091E279</accession>
<evidence type="ECO:0000259" key="1">
    <source>
        <dbReference type="Pfam" id="PF23760"/>
    </source>
</evidence>
<evidence type="ECO:0000313" key="2">
    <source>
        <dbReference type="EMBL" id="KFO37452.1"/>
    </source>
</evidence>
<keyword evidence="3" id="KW-1185">Reference proteome</keyword>